<evidence type="ECO:0000313" key="1">
    <source>
        <dbReference type="EMBL" id="GAA0388961.1"/>
    </source>
</evidence>
<keyword evidence="2" id="KW-1185">Reference proteome</keyword>
<dbReference type="Proteomes" id="UP001500879">
    <property type="component" value="Unassembled WGS sequence"/>
</dbReference>
<gene>
    <name evidence="1" type="ORF">GCM10010357_07070</name>
</gene>
<dbReference type="InterPro" id="IPR011990">
    <property type="entry name" value="TPR-like_helical_dom_sf"/>
</dbReference>
<proteinExistence type="predicted"/>
<accession>A0ABN0YB06</accession>
<name>A0ABN0YB06_9ACTN</name>
<dbReference type="EMBL" id="BAAABX010000007">
    <property type="protein sequence ID" value="GAA0388961.1"/>
    <property type="molecule type" value="Genomic_DNA"/>
</dbReference>
<sequence>MIGAGFQLDGALGEGTVADTAMRKSGLTEPWGPKGPGPQDGPLEHAVWRLRSRACWEDAAALIAPRAESDPGAARWRTAVLVERCMFTGGGWGAAEDALRAAEALATDDEERGATACERGHLAYAATLLGVRDRADEARSALGRAAALLAPRSPGRPLLDFRRGLIAQHLSDNPSDATAAFQRAHAGAAAHGHGLLLSFTWRHMAAMAEHHGRLADARHGYAESLRIREELGYLVGIAPALASLAAVLPDPAEAARMRAEAARLVRLLGGVPAWLADRLAPAPTRAADG</sequence>
<reference evidence="1 2" key="1">
    <citation type="journal article" date="2019" name="Int. J. Syst. Evol. Microbiol.">
        <title>The Global Catalogue of Microorganisms (GCM) 10K type strain sequencing project: providing services to taxonomists for standard genome sequencing and annotation.</title>
        <authorList>
            <consortium name="The Broad Institute Genomics Platform"/>
            <consortium name="The Broad Institute Genome Sequencing Center for Infectious Disease"/>
            <person name="Wu L."/>
            <person name="Ma J."/>
        </authorList>
    </citation>
    <scope>NUCLEOTIDE SEQUENCE [LARGE SCALE GENOMIC DNA]</scope>
    <source>
        <strain evidence="1 2">JCM 4788</strain>
    </source>
</reference>
<evidence type="ECO:0000313" key="2">
    <source>
        <dbReference type="Proteomes" id="UP001500879"/>
    </source>
</evidence>
<organism evidence="1 2">
    <name type="scientific">Streptomyces luteireticuli</name>
    <dbReference type="NCBI Taxonomy" id="173858"/>
    <lineage>
        <taxon>Bacteria</taxon>
        <taxon>Bacillati</taxon>
        <taxon>Actinomycetota</taxon>
        <taxon>Actinomycetes</taxon>
        <taxon>Kitasatosporales</taxon>
        <taxon>Streptomycetaceae</taxon>
        <taxon>Streptomyces</taxon>
    </lineage>
</organism>
<evidence type="ECO:0008006" key="3">
    <source>
        <dbReference type="Google" id="ProtNLM"/>
    </source>
</evidence>
<dbReference type="Gene3D" id="1.25.40.10">
    <property type="entry name" value="Tetratricopeptide repeat domain"/>
    <property type="match status" value="1"/>
</dbReference>
<protein>
    <recommendedName>
        <fullName evidence="3">Tetratricopeptide repeat protein</fullName>
    </recommendedName>
</protein>
<comment type="caution">
    <text evidence="1">The sequence shown here is derived from an EMBL/GenBank/DDBJ whole genome shotgun (WGS) entry which is preliminary data.</text>
</comment>